<protein>
    <submittedName>
        <fullName evidence="1">Uncharacterized protein</fullName>
    </submittedName>
</protein>
<accession>A0A267HUB8</accession>
<proteinExistence type="predicted"/>
<dbReference type="RefSeq" id="WP_095006620.1">
    <property type="nucleotide sequence ID" value="NZ_LHUG01000005.1"/>
</dbReference>
<evidence type="ECO:0000313" key="2">
    <source>
        <dbReference type="Proteomes" id="UP000216797"/>
    </source>
</evidence>
<name>A0A267HUB8_9ENTE</name>
<evidence type="ECO:0000313" key="1">
    <source>
        <dbReference type="EMBL" id="PAB01093.1"/>
    </source>
</evidence>
<organism evidence="1 2">
    <name type="scientific">Enterococcus canintestini</name>
    <dbReference type="NCBI Taxonomy" id="317010"/>
    <lineage>
        <taxon>Bacteria</taxon>
        <taxon>Bacillati</taxon>
        <taxon>Bacillota</taxon>
        <taxon>Bacilli</taxon>
        <taxon>Lactobacillales</taxon>
        <taxon>Enterococcaceae</taxon>
        <taxon>Enterococcus</taxon>
    </lineage>
</organism>
<reference evidence="1 2" key="1">
    <citation type="submission" date="2015-08" db="EMBL/GenBank/DDBJ databases">
        <title>Enterococcus genome sequence.</title>
        <authorList>
            <person name="Acedo J.Z."/>
            <person name="Vederas J.C."/>
        </authorList>
    </citation>
    <scope>NUCLEOTIDE SEQUENCE [LARGE SCALE GENOMIC DNA]</scope>
    <source>
        <strain evidence="1 2">49</strain>
    </source>
</reference>
<sequence length="99" mass="12052">MAIKGKSKFDFEVFNDEEFDHWMAFNQQKYTREQAIKEWRSESMLGEGTPYIVEKAFVRYRFGVDEDNELRNGWWLEERDYGQRSVPVWSIKTPFLEEK</sequence>
<dbReference type="AlphaFoldDB" id="A0A267HUB8"/>
<dbReference type="EMBL" id="LHUG01000005">
    <property type="protein sequence ID" value="PAB01093.1"/>
    <property type="molecule type" value="Genomic_DNA"/>
</dbReference>
<dbReference type="Proteomes" id="UP000216797">
    <property type="component" value="Unassembled WGS sequence"/>
</dbReference>
<gene>
    <name evidence="1" type="ORF">AKL21_07510</name>
</gene>
<keyword evidence="2" id="KW-1185">Reference proteome</keyword>
<comment type="caution">
    <text evidence="1">The sequence shown here is derived from an EMBL/GenBank/DDBJ whole genome shotgun (WGS) entry which is preliminary data.</text>
</comment>